<accession>A0AAV9IQ57</accession>
<comment type="subcellular location">
    <subcellularLocation>
        <location evidence="4">Cytoplasm</location>
    </subcellularLocation>
    <subcellularLocation>
        <location evidence="4">Nucleus</location>
    </subcellularLocation>
</comment>
<keyword evidence="6" id="KW-1185">Reference proteome</keyword>
<name>A0AAV9IQ57_CYACA</name>
<dbReference type="InterPro" id="IPR001353">
    <property type="entry name" value="Proteasome_sua/b"/>
</dbReference>
<sequence length="215" mass="23798">MHTTEPIVTGASVLGIQCVDGVVLGCDTLASYGSLARFQRVRRIVQPGADWVLGGGGEYSDLQEVARLLETMVTREYCQEDGVVRAPRAVHRYLARVMYQRRSRLDPLFNSLVLAGRGRFLGVVDMYGTAFESHVVATGFGSLLALPLLRKAWRPDMRMEEGAACVEHCLRVLFYRDCRALSSVQLARVPAEGAIEVSEPYELGELQWHVAQTVA</sequence>
<comment type="function">
    <text evidence="4">Non-catalytic component of the proteasome.</text>
</comment>
<keyword evidence="2 4" id="KW-0647">Proteasome</keyword>
<dbReference type="GO" id="GO:0051603">
    <property type="term" value="P:proteolysis involved in protein catabolic process"/>
    <property type="evidence" value="ECO:0007669"/>
    <property type="project" value="InterPro"/>
</dbReference>
<dbReference type="AlphaFoldDB" id="A0AAV9IQ57"/>
<evidence type="ECO:0000256" key="2">
    <source>
        <dbReference type="ARBA" id="ARBA00022942"/>
    </source>
</evidence>
<protein>
    <recommendedName>
        <fullName evidence="4">Proteasome subunit beta</fullName>
    </recommendedName>
</protein>
<dbReference type="InterPro" id="IPR016295">
    <property type="entry name" value="Proteasome_beta4"/>
</dbReference>
<gene>
    <name evidence="5" type="ORF">CDCA_CDCA01G0260</name>
</gene>
<keyword evidence="3 4" id="KW-0539">Nucleus</keyword>
<comment type="caution">
    <text evidence="5">The sequence shown here is derived from an EMBL/GenBank/DDBJ whole genome shotgun (WGS) entry which is preliminary data.</text>
</comment>
<reference evidence="5 6" key="1">
    <citation type="submission" date="2022-07" db="EMBL/GenBank/DDBJ databases">
        <title>Genome-wide signatures of adaptation to extreme environments.</title>
        <authorList>
            <person name="Cho C.H."/>
            <person name="Yoon H.S."/>
        </authorList>
    </citation>
    <scope>NUCLEOTIDE SEQUENCE [LARGE SCALE GENOMIC DNA]</scope>
    <source>
        <strain evidence="5 6">DBV 063 E5</strain>
    </source>
</reference>
<dbReference type="InterPro" id="IPR016050">
    <property type="entry name" value="Proteasome_bsu_CS"/>
</dbReference>
<organism evidence="5 6">
    <name type="scientific">Cyanidium caldarium</name>
    <name type="common">Red alga</name>
    <dbReference type="NCBI Taxonomy" id="2771"/>
    <lineage>
        <taxon>Eukaryota</taxon>
        <taxon>Rhodophyta</taxon>
        <taxon>Bangiophyceae</taxon>
        <taxon>Cyanidiales</taxon>
        <taxon>Cyanidiaceae</taxon>
        <taxon>Cyanidium</taxon>
    </lineage>
</organism>
<evidence type="ECO:0000256" key="1">
    <source>
        <dbReference type="ARBA" id="ARBA00022490"/>
    </source>
</evidence>
<dbReference type="PROSITE" id="PS00854">
    <property type="entry name" value="PROTEASOME_BETA_1"/>
    <property type="match status" value="1"/>
</dbReference>
<dbReference type="SUPFAM" id="SSF56235">
    <property type="entry name" value="N-terminal nucleophile aminohydrolases (Ntn hydrolases)"/>
    <property type="match status" value="1"/>
</dbReference>
<dbReference type="Proteomes" id="UP001301350">
    <property type="component" value="Unassembled WGS sequence"/>
</dbReference>
<dbReference type="PANTHER" id="PTHR32194">
    <property type="entry name" value="METALLOPROTEASE TLDD"/>
    <property type="match status" value="1"/>
</dbReference>
<dbReference type="EMBL" id="JANCYW010000001">
    <property type="protein sequence ID" value="KAK4534235.1"/>
    <property type="molecule type" value="Genomic_DNA"/>
</dbReference>
<dbReference type="GO" id="GO:0019774">
    <property type="term" value="C:proteasome core complex, beta-subunit complex"/>
    <property type="evidence" value="ECO:0007669"/>
    <property type="project" value="UniProtKB-UniRule"/>
</dbReference>
<dbReference type="InterPro" id="IPR023333">
    <property type="entry name" value="Proteasome_suB-type"/>
</dbReference>
<evidence type="ECO:0000256" key="4">
    <source>
        <dbReference type="PIRNR" id="PIRNR001213"/>
    </source>
</evidence>
<dbReference type="PIRSF" id="PIRSF001213">
    <property type="entry name" value="Psome_endopept_beta"/>
    <property type="match status" value="1"/>
</dbReference>
<evidence type="ECO:0000313" key="6">
    <source>
        <dbReference type="Proteomes" id="UP001301350"/>
    </source>
</evidence>
<dbReference type="PANTHER" id="PTHR32194:SF6">
    <property type="entry name" value="PROTEASOME SUBUNIT BETA"/>
    <property type="match status" value="1"/>
</dbReference>
<dbReference type="Gene3D" id="3.60.20.10">
    <property type="entry name" value="Glutamine Phosphoribosylpyrophosphate, subunit 1, domain 1"/>
    <property type="match status" value="1"/>
</dbReference>
<comment type="similarity">
    <text evidence="4">Belongs to the peptidase T1B family.</text>
</comment>
<dbReference type="Pfam" id="PF00227">
    <property type="entry name" value="Proteasome"/>
    <property type="match status" value="1"/>
</dbReference>
<evidence type="ECO:0000256" key="3">
    <source>
        <dbReference type="ARBA" id="ARBA00023242"/>
    </source>
</evidence>
<dbReference type="GO" id="GO:0005634">
    <property type="term" value="C:nucleus"/>
    <property type="evidence" value="ECO:0007669"/>
    <property type="project" value="UniProtKB-SubCell"/>
</dbReference>
<dbReference type="InterPro" id="IPR029055">
    <property type="entry name" value="Ntn_hydrolases_N"/>
</dbReference>
<proteinExistence type="inferred from homology"/>
<evidence type="ECO:0000313" key="5">
    <source>
        <dbReference type="EMBL" id="KAK4534235.1"/>
    </source>
</evidence>
<keyword evidence="1 4" id="KW-0963">Cytoplasm</keyword>
<dbReference type="GO" id="GO:0005737">
    <property type="term" value="C:cytoplasm"/>
    <property type="evidence" value="ECO:0007669"/>
    <property type="project" value="UniProtKB-SubCell"/>
</dbReference>